<protein>
    <submittedName>
        <fullName evidence="2">Uncharacterized protein</fullName>
    </submittedName>
</protein>
<sequence>MGFILILMTSTTTAAAMPAFSQVFYSREDGWVVRSPSLKLSKDTKHRQHLADSGLAKVFTD</sequence>
<accession>A0A2T2MZI4</accession>
<reference evidence="2 3" key="1">
    <citation type="journal article" date="2018" name="Front. Microbiol.">
        <title>Genome-Wide Analysis of Corynespora cassiicola Leaf Fall Disease Putative Effectors.</title>
        <authorList>
            <person name="Lopez D."/>
            <person name="Ribeiro S."/>
            <person name="Label P."/>
            <person name="Fumanal B."/>
            <person name="Venisse J.S."/>
            <person name="Kohler A."/>
            <person name="de Oliveira R.R."/>
            <person name="Labutti K."/>
            <person name="Lipzen A."/>
            <person name="Lail K."/>
            <person name="Bauer D."/>
            <person name="Ohm R.A."/>
            <person name="Barry K.W."/>
            <person name="Spatafora J."/>
            <person name="Grigoriev I.V."/>
            <person name="Martin F.M."/>
            <person name="Pujade-Renaud V."/>
        </authorList>
    </citation>
    <scope>NUCLEOTIDE SEQUENCE [LARGE SCALE GENOMIC DNA]</scope>
    <source>
        <strain evidence="2 3">Philippines</strain>
    </source>
</reference>
<evidence type="ECO:0000313" key="3">
    <source>
        <dbReference type="Proteomes" id="UP000240883"/>
    </source>
</evidence>
<evidence type="ECO:0000313" key="2">
    <source>
        <dbReference type="EMBL" id="PSN58617.1"/>
    </source>
</evidence>
<dbReference type="AlphaFoldDB" id="A0A2T2MZI4"/>
<organism evidence="2 3">
    <name type="scientific">Corynespora cassiicola Philippines</name>
    <dbReference type="NCBI Taxonomy" id="1448308"/>
    <lineage>
        <taxon>Eukaryota</taxon>
        <taxon>Fungi</taxon>
        <taxon>Dikarya</taxon>
        <taxon>Ascomycota</taxon>
        <taxon>Pezizomycotina</taxon>
        <taxon>Dothideomycetes</taxon>
        <taxon>Pleosporomycetidae</taxon>
        <taxon>Pleosporales</taxon>
        <taxon>Corynesporascaceae</taxon>
        <taxon>Corynespora</taxon>
    </lineage>
</organism>
<proteinExistence type="predicted"/>
<dbReference type="EMBL" id="KZ678243">
    <property type="protein sequence ID" value="PSN58617.1"/>
    <property type="molecule type" value="Genomic_DNA"/>
</dbReference>
<name>A0A2T2MZI4_CORCC</name>
<feature type="signal peptide" evidence="1">
    <location>
        <begin position="1"/>
        <end position="16"/>
    </location>
</feature>
<feature type="chain" id="PRO_5015600510" evidence="1">
    <location>
        <begin position="17"/>
        <end position="61"/>
    </location>
</feature>
<keyword evidence="1" id="KW-0732">Signal</keyword>
<evidence type="ECO:0000256" key="1">
    <source>
        <dbReference type="SAM" id="SignalP"/>
    </source>
</evidence>
<keyword evidence="3" id="KW-1185">Reference proteome</keyword>
<gene>
    <name evidence="2" type="ORF">BS50DRAFT_82203</name>
</gene>
<dbReference type="Proteomes" id="UP000240883">
    <property type="component" value="Unassembled WGS sequence"/>
</dbReference>